<reference evidence="1" key="1">
    <citation type="submission" date="2022-12" db="EMBL/GenBank/DDBJ databases">
        <title>Phocaeicola acetigenes sp. nov., isolated feces from a healthy human.</title>
        <authorList>
            <person name="Do H."/>
            <person name="Ha Y.B."/>
            <person name="Kim J.-S."/>
            <person name="Suh M.K."/>
            <person name="Kim H.S."/>
            <person name="Lee J.-S."/>
        </authorList>
    </citation>
    <scope>NUCLEOTIDE SEQUENCE</scope>
    <source>
        <strain evidence="1">KGMB11183</strain>
    </source>
</reference>
<sequence>MKNELYIDNKAVDIDDNTNITLNFKSNLFTEVSKIVSNNTYSIKLPMTVRNRKVIEHAHLPACSTRFPRINHKGRYLRNGVEIVSDASVTLMEVSDTIDVAMAWGNVSAFAEIVNGDRTLQDLSYGMVENEDYIVWSKELSNSPRLPWLSYGFKNDEPNAWFHPAVSAKWILDKISKDSGVKFVIPESRQGFVERLVIPLLTRNDADRQSESNQVSLQYENWYNVLESEENPYGRSRLLLGFALNEESNYYLKWDYRFISGKKLICKIGSKYKKIDVHVSFDVTLILINSDNNFEDFEFGMYNEYHNRMEQIFTPVRTENLGQDGQGEYRRRVIYRVDDDIVLSDQELLWFEVSTNYTSIRIQVESCNSLSLKPKANQIYVSANRETSEYVNRFYYVPNLPDIKQIDFIKAISSLCGMFAIPDSDGIRFITMDEIVSNKSKALNWTKRVVASYSQNRPKILSFSLDNFAQKNIYKWKDDDEGKNDGIIYVDDKTLDEEEEVITLPFAASEIKSSRTGPYTEIPLYSYNENGELEYNDNLIPRLLVMENQTIATFEGMDWVSIIATQYKTYQEEVREPKVITELIEIPDYELKKLDMSVPIYLGQYGKFYAIISIKAEKTGICECKLFQL</sequence>
<evidence type="ECO:0000313" key="2">
    <source>
        <dbReference type="Proteomes" id="UP001141933"/>
    </source>
</evidence>
<name>A0ABT4PKT6_9BACT</name>
<gene>
    <name evidence="1" type="ORF">O6P32_13200</name>
</gene>
<accession>A0ABT4PKT6</accession>
<evidence type="ECO:0008006" key="3">
    <source>
        <dbReference type="Google" id="ProtNLM"/>
    </source>
</evidence>
<evidence type="ECO:0000313" key="1">
    <source>
        <dbReference type="EMBL" id="MCZ8373654.1"/>
    </source>
</evidence>
<proteinExistence type="predicted"/>
<organism evidence="1 2">
    <name type="scientific">Phocaeicola acetigenes</name>
    <dbReference type="NCBI Taxonomy" id="3016083"/>
    <lineage>
        <taxon>Bacteria</taxon>
        <taxon>Pseudomonadati</taxon>
        <taxon>Bacteroidota</taxon>
        <taxon>Bacteroidia</taxon>
        <taxon>Bacteroidales</taxon>
        <taxon>Bacteroidaceae</taxon>
        <taxon>Phocaeicola</taxon>
    </lineage>
</organism>
<protein>
    <recommendedName>
        <fullName evidence="3">Virion structural protein</fullName>
    </recommendedName>
</protein>
<dbReference type="RefSeq" id="WP_269878993.1">
    <property type="nucleotide sequence ID" value="NZ_JAPZVM010000017.1"/>
</dbReference>
<dbReference type="EMBL" id="JAPZVM010000017">
    <property type="protein sequence ID" value="MCZ8373654.1"/>
    <property type="molecule type" value="Genomic_DNA"/>
</dbReference>
<comment type="caution">
    <text evidence="1">The sequence shown here is derived from an EMBL/GenBank/DDBJ whole genome shotgun (WGS) entry which is preliminary data.</text>
</comment>
<keyword evidence="2" id="KW-1185">Reference proteome</keyword>
<dbReference type="Proteomes" id="UP001141933">
    <property type="component" value="Unassembled WGS sequence"/>
</dbReference>